<name>A0ABV8VBP0_9NOCA</name>
<accession>A0ABV8VBP0</accession>
<evidence type="ECO:0000313" key="1">
    <source>
        <dbReference type="EMBL" id="MFC4373333.1"/>
    </source>
</evidence>
<protein>
    <submittedName>
        <fullName evidence="1">Uncharacterized protein</fullName>
    </submittedName>
</protein>
<organism evidence="1 2">
    <name type="scientific">Nocardia halotolerans</name>
    <dbReference type="NCBI Taxonomy" id="1755878"/>
    <lineage>
        <taxon>Bacteria</taxon>
        <taxon>Bacillati</taxon>
        <taxon>Actinomycetota</taxon>
        <taxon>Actinomycetes</taxon>
        <taxon>Mycobacteriales</taxon>
        <taxon>Nocardiaceae</taxon>
        <taxon>Nocardia</taxon>
    </lineage>
</organism>
<keyword evidence="2" id="KW-1185">Reference proteome</keyword>
<reference evidence="2" key="1">
    <citation type="journal article" date="2019" name="Int. J. Syst. Evol. Microbiol.">
        <title>The Global Catalogue of Microorganisms (GCM) 10K type strain sequencing project: providing services to taxonomists for standard genome sequencing and annotation.</title>
        <authorList>
            <consortium name="The Broad Institute Genomics Platform"/>
            <consortium name="The Broad Institute Genome Sequencing Center for Infectious Disease"/>
            <person name="Wu L."/>
            <person name="Ma J."/>
        </authorList>
    </citation>
    <scope>NUCLEOTIDE SEQUENCE [LARGE SCALE GENOMIC DNA]</scope>
    <source>
        <strain evidence="2">IBRC-M 10490</strain>
    </source>
</reference>
<dbReference type="EMBL" id="JBHSDL010000005">
    <property type="protein sequence ID" value="MFC4373333.1"/>
    <property type="molecule type" value="Genomic_DNA"/>
</dbReference>
<proteinExistence type="predicted"/>
<comment type="caution">
    <text evidence="1">The sequence shown here is derived from an EMBL/GenBank/DDBJ whole genome shotgun (WGS) entry which is preliminary data.</text>
</comment>
<dbReference type="RefSeq" id="WP_378555997.1">
    <property type="nucleotide sequence ID" value="NZ_JBHSDL010000005.1"/>
</dbReference>
<sequence>MSDIDEVITPYQARLYNAVIYGERHGQRHVKAGMMPLLRRLWTSRRFWQARALADDETINLIGALCEAEQRRAGIVNAFVRTDHVLYALYRDGEPPQGWDQVRFAAEQILHADAA</sequence>
<gene>
    <name evidence="1" type="ORF">ACFO5K_04390</name>
</gene>
<evidence type="ECO:0000313" key="2">
    <source>
        <dbReference type="Proteomes" id="UP001595844"/>
    </source>
</evidence>
<dbReference type="Proteomes" id="UP001595844">
    <property type="component" value="Unassembled WGS sequence"/>
</dbReference>